<dbReference type="EMBL" id="LUGG01000003">
    <property type="protein sequence ID" value="OBZ76692.1"/>
    <property type="molecule type" value="Genomic_DNA"/>
</dbReference>
<dbReference type="Proteomes" id="UP000092993">
    <property type="component" value="Unassembled WGS sequence"/>
</dbReference>
<gene>
    <name evidence="1" type="ORF">A0H81_03163</name>
</gene>
<comment type="caution">
    <text evidence="1">The sequence shown here is derived from an EMBL/GenBank/DDBJ whole genome shotgun (WGS) entry which is preliminary data.</text>
</comment>
<dbReference type="AlphaFoldDB" id="A0A1C7MIL7"/>
<evidence type="ECO:0000313" key="1">
    <source>
        <dbReference type="EMBL" id="OBZ76692.1"/>
    </source>
</evidence>
<name>A0A1C7MIL7_GRIFR</name>
<reference evidence="1 2" key="1">
    <citation type="submission" date="2016-03" db="EMBL/GenBank/DDBJ databases">
        <title>Whole genome sequencing of Grifola frondosa 9006-11.</title>
        <authorList>
            <person name="Min B."/>
            <person name="Park H."/>
            <person name="Kim J.-G."/>
            <person name="Cho H."/>
            <person name="Oh Y.-L."/>
            <person name="Kong W.-S."/>
            <person name="Choi I.-G."/>
        </authorList>
    </citation>
    <scope>NUCLEOTIDE SEQUENCE [LARGE SCALE GENOMIC DNA]</scope>
    <source>
        <strain evidence="1 2">9006-11</strain>
    </source>
</reference>
<proteinExistence type="predicted"/>
<keyword evidence="2" id="KW-1185">Reference proteome</keyword>
<evidence type="ECO:0000313" key="2">
    <source>
        <dbReference type="Proteomes" id="UP000092993"/>
    </source>
</evidence>
<organism evidence="1 2">
    <name type="scientific">Grifola frondosa</name>
    <name type="common">Maitake</name>
    <name type="synonym">Polyporus frondosus</name>
    <dbReference type="NCBI Taxonomy" id="5627"/>
    <lineage>
        <taxon>Eukaryota</taxon>
        <taxon>Fungi</taxon>
        <taxon>Dikarya</taxon>
        <taxon>Basidiomycota</taxon>
        <taxon>Agaricomycotina</taxon>
        <taxon>Agaricomycetes</taxon>
        <taxon>Polyporales</taxon>
        <taxon>Grifolaceae</taxon>
        <taxon>Grifola</taxon>
    </lineage>
</organism>
<protein>
    <submittedName>
        <fullName evidence="1">Uncharacterized protein</fullName>
    </submittedName>
</protein>
<sequence>MKFLCFDTESPLQYETTSITLFFSFHSERGLSRLLSVSHKIHRSLPENNVNGISVSIYSKCLVSSFRSLERRNGGVLCVNHYRVARLFFHDGCLASCPSDSYRILCTFVLFGYWLGGASHQHNVEPSWVNIYYNHPLSIGRLLRSMLGPLVRPSGPKIRLPDMSLVSVAPFYHGPAAGMIINYLRRYQSLGALCAPRSP</sequence>
<accession>A0A1C7MIL7</accession>